<proteinExistence type="predicted"/>
<reference evidence="1 2" key="1">
    <citation type="submission" date="2021-06" db="EMBL/GenBank/DDBJ databases">
        <authorList>
            <person name="Palmer J.M."/>
        </authorList>
    </citation>
    <scope>NUCLEOTIDE SEQUENCE [LARGE SCALE GENOMIC DNA]</scope>
    <source>
        <strain evidence="1 2">XC_2019</strain>
        <tissue evidence="1">Muscle</tissue>
    </source>
</reference>
<protein>
    <submittedName>
        <fullName evidence="1">Uncharacterized protein</fullName>
    </submittedName>
</protein>
<name>A0ABV0RSB2_9TELE</name>
<accession>A0ABV0RSB2</accession>
<dbReference type="Proteomes" id="UP001434883">
    <property type="component" value="Unassembled WGS sequence"/>
</dbReference>
<comment type="caution">
    <text evidence="1">The sequence shown here is derived from an EMBL/GenBank/DDBJ whole genome shotgun (WGS) entry which is preliminary data.</text>
</comment>
<dbReference type="EMBL" id="JAHRIN010058309">
    <property type="protein sequence ID" value="MEQ2211140.1"/>
    <property type="molecule type" value="Genomic_DNA"/>
</dbReference>
<keyword evidence="2" id="KW-1185">Reference proteome</keyword>
<evidence type="ECO:0000313" key="1">
    <source>
        <dbReference type="EMBL" id="MEQ2211140.1"/>
    </source>
</evidence>
<evidence type="ECO:0000313" key="2">
    <source>
        <dbReference type="Proteomes" id="UP001434883"/>
    </source>
</evidence>
<sequence>MKLTEAHAPEPACCWLKTTDTTEGGGYADTPRYVAANAKNGAPSSNQSSLSTGRTSGGLLGIIGVNGLPEDGVTAIIAANQRQKQVLIKPNIYRHCIKRHITISFILV</sequence>
<organism evidence="1 2">
    <name type="scientific">Xenoophorus captivus</name>
    <dbReference type="NCBI Taxonomy" id="1517983"/>
    <lineage>
        <taxon>Eukaryota</taxon>
        <taxon>Metazoa</taxon>
        <taxon>Chordata</taxon>
        <taxon>Craniata</taxon>
        <taxon>Vertebrata</taxon>
        <taxon>Euteleostomi</taxon>
        <taxon>Actinopterygii</taxon>
        <taxon>Neopterygii</taxon>
        <taxon>Teleostei</taxon>
        <taxon>Neoteleostei</taxon>
        <taxon>Acanthomorphata</taxon>
        <taxon>Ovalentaria</taxon>
        <taxon>Atherinomorphae</taxon>
        <taxon>Cyprinodontiformes</taxon>
        <taxon>Goodeidae</taxon>
        <taxon>Xenoophorus</taxon>
    </lineage>
</organism>
<gene>
    <name evidence="1" type="ORF">XENOCAPTIV_028607</name>
</gene>